<proteinExistence type="predicted"/>
<dbReference type="EMBL" id="BA000040">
    <property type="protein sequence ID" value="BAC45436.1"/>
    <property type="molecule type" value="Genomic_DNA"/>
</dbReference>
<dbReference type="Proteomes" id="UP000002526">
    <property type="component" value="Chromosome"/>
</dbReference>
<organism evidence="2 3">
    <name type="scientific">Bradyrhizobium diazoefficiens (strain JCM 10833 / BCRC 13528 / IAM 13628 / NBRC 14792 / USDA 110)</name>
    <dbReference type="NCBI Taxonomy" id="224911"/>
    <lineage>
        <taxon>Bacteria</taxon>
        <taxon>Pseudomonadati</taxon>
        <taxon>Pseudomonadota</taxon>
        <taxon>Alphaproteobacteria</taxon>
        <taxon>Hyphomicrobiales</taxon>
        <taxon>Nitrobacteraceae</taxon>
        <taxon>Bradyrhizobium</taxon>
    </lineage>
</organism>
<keyword evidence="3" id="KW-1185">Reference proteome</keyword>
<dbReference type="EnsemblBacteria" id="BAC45436">
    <property type="protein sequence ID" value="BAC45436"/>
    <property type="gene ID" value="BAC45436"/>
</dbReference>
<dbReference type="AlphaFoldDB" id="Q89XY4"/>
<gene>
    <name evidence="2" type="ordered locus">blr0171</name>
</gene>
<evidence type="ECO:0000313" key="2">
    <source>
        <dbReference type="EMBL" id="BAC45436.1"/>
    </source>
</evidence>
<name>Q89XY4_BRADU</name>
<sequence>MVLPCSGRSVRCRGFASRNGSFHRSTSRCSFCSWSARRPSSMARTMRVPYLVSGTNEYGGSNLGRGSATVALRLARKLLREGYMDVRVCTPRGRVLQSDELDELKPPQETDAMAKGQQRGNRETKKPKKDKTKVIAAAPSRKDAAWQPDFGPAKKK</sequence>
<dbReference type="InParanoid" id="Q89XY4"/>
<reference evidence="3" key="1">
    <citation type="journal article" date="2002" name="DNA Res.">
        <title>Complete genomic sequence of nitrogen-fixing symbiotic bacterium Bradyrhizobium japonicum USDA110.</title>
        <authorList>
            <person name="Kaneko T."/>
            <person name="Nakamura Y."/>
            <person name="Sato S."/>
            <person name="Minamisawa K."/>
            <person name="Uchiumi T."/>
            <person name="Sasamoto S."/>
            <person name="Watanabe A."/>
            <person name="Idesawa K."/>
            <person name="Iriguchi M."/>
            <person name="Kawashima K."/>
            <person name="Kohara M."/>
            <person name="Matsumoto M."/>
            <person name="Shimpo S."/>
            <person name="Tsuruoka H."/>
            <person name="Wada T."/>
            <person name="Yamada M."/>
            <person name="Tabata S."/>
        </authorList>
    </citation>
    <scope>NUCLEOTIDE SEQUENCE [LARGE SCALE GENOMIC DNA]</scope>
    <source>
        <strain evidence="3">JCM 10833 / BCRC 13528 / IAM 13628 / NBRC 14792 / USDA 110</strain>
    </source>
</reference>
<accession>Q89XY4</accession>
<protein>
    <submittedName>
        <fullName evidence="2">Blr0171 protein</fullName>
    </submittedName>
</protein>
<feature type="region of interest" description="Disordered" evidence="1">
    <location>
        <begin position="96"/>
        <end position="156"/>
    </location>
</feature>
<dbReference type="eggNOG" id="ENOG5032PPY">
    <property type="taxonomic scope" value="Bacteria"/>
</dbReference>
<dbReference type="OrthoDB" id="8249769at2"/>
<evidence type="ECO:0000313" key="3">
    <source>
        <dbReference type="Proteomes" id="UP000002526"/>
    </source>
</evidence>
<dbReference type="HOGENOM" id="CLU_142088_0_0_5"/>
<dbReference type="KEGG" id="bja:blr0171"/>
<dbReference type="PATRIC" id="fig|224911.5.peg.165"/>
<evidence type="ECO:0000256" key="1">
    <source>
        <dbReference type="SAM" id="MobiDB-lite"/>
    </source>
</evidence>